<keyword evidence="2" id="KW-0472">Membrane</keyword>
<proteinExistence type="predicted"/>
<evidence type="ECO:0000256" key="1">
    <source>
        <dbReference type="SAM" id="MobiDB-lite"/>
    </source>
</evidence>
<reference evidence="3 4" key="1">
    <citation type="submission" date="2023-01" db="EMBL/GenBank/DDBJ databases">
        <title>Analysis of 21 Apiospora genomes using comparative genomics revels a genus with tremendous synthesis potential of carbohydrate active enzymes and secondary metabolites.</title>
        <authorList>
            <person name="Sorensen T."/>
        </authorList>
    </citation>
    <scope>NUCLEOTIDE SEQUENCE [LARGE SCALE GENOMIC DNA]</scope>
    <source>
        <strain evidence="3 4">CBS 114990</strain>
    </source>
</reference>
<feature type="region of interest" description="Disordered" evidence="1">
    <location>
        <begin position="143"/>
        <end position="174"/>
    </location>
</feature>
<sequence>MTIAGFNTVLLSVAATLCGLFAVVTLSVRHIRCEARQCLLRALRFVGFTFAYLVIGLVYVPIRILDLVSRAWPSPACPDDDCEEDDEDGGCGGGNISHHSSSKAWLDQKSGGGGGGGSNDDNGGLYGYKDEFCRTHQDVLAAGGGGGGSGGGGGDGGEGGHYPAAADSGKYTRSNSDISALDLNEATDLEKGVSSPWRSKTKPC</sequence>
<keyword evidence="4" id="KW-1185">Reference proteome</keyword>
<evidence type="ECO:0000313" key="3">
    <source>
        <dbReference type="EMBL" id="KAK8065561.1"/>
    </source>
</evidence>
<dbReference type="RefSeq" id="XP_066662314.1">
    <property type="nucleotide sequence ID" value="XM_066816622.1"/>
</dbReference>
<keyword evidence="2" id="KW-0812">Transmembrane</keyword>
<dbReference type="GeneID" id="92049682"/>
<feature type="region of interest" description="Disordered" evidence="1">
    <location>
        <begin position="78"/>
        <end position="118"/>
    </location>
</feature>
<feature type="transmembrane region" description="Helical" evidence="2">
    <location>
        <begin position="38"/>
        <end position="60"/>
    </location>
</feature>
<organism evidence="3 4">
    <name type="scientific">Apiospora hydei</name>
    <dbReference type="NCBI Taxonomy" id="1337664"/>
    <lineage>
        <taxon>Eukaryota</taxon>
        <taxon>Fungi</taxon>
        <taxon>Dikarya</taxon>
        <taxon>Ascomycota</taxon>
        <taxon>Pezizomycotina</taxon>
        <taxon>Sordariomycetes</taxon>
        <taxon>Xylariomycetidae</taxon>
        <taxon>Amphisphaeriales</taxon>
        <taxon>Apiosporaceae</taxon>
        <taxon>Apiospora</taxon>
    </lineage>
</organism>
<gene>
    <name evidence="3" type="ORF">PG997_012308</name>
</gene>
<name>A0ABR1V2Z4_9PEZI</name>
<protein>
    <submittedName>
        <fullName evidence="3">Uncharacterized protein</fullName>
    </submittedName>
</protein>
<dbReference type="Proteomes" id="UP001433268">
    <property type="component" value="Unassembled WGS sequence"/>
</dbReference>
<comment type="caution">
    <text evidence="3">The sequence shown here is derived from an EMBL/GenBank/DDBJ whole genome shotgun (WGS) entry which is preliminary data.</text>
</comment>
<evidence type="ECO:0000256" key="2">
    <source>
        <dbReference type="SAM" id="Phobius"/>
    </source>
</evidence>
<dbReference type="EMBL" id="JAQQWN010000009">
    <property type="protein sequence ID" value="KAK8065561.1"/>
    <property type="molecule type" value="Genomic_DNA"/>
</dbReference>
<feature type="compositionally biased region" description="Acidic residues" evidence="1">
    <location>
        <begin position="78"/>
        <end position="89"/>
    </location>
</feature>
<evidence type="ECO:0000313" key="4">
    <source>
        <dbReference type="Proteomes" id="UP001433268"/>
    </source>
</evidence>
<accession>A0ABR1V2Z4</accession>
<keyword evidence="2" id="KW-1133">Transmembrane helix</keyword>
<feature type="compositionally biased region" description="Gly residues" evidence="1">
    <location>
        <begin position="143"/>
        <end position="160"/>
    </location>
</feature>
<feature type="transmembrane region" description="Helical" evidence="2">
    <location>
        <begin position="6"/>
        <end position="26"/>
    </location>
</feature>